<dbReference type="EMBL" id="BMSV01000001">
    <property type="protein sequence ID" value="GGP89016.1"/>
    <property type="molecule type" value="Genomic_DNA"/>
</dbReference>
<name>A0A918EHJ7_9ACTN</name>
<organism evidence="1 2">
    <name type="scientific">Streptomyces roseolilacinus</name>
    <dbReference type="NCBI Taxonomy" id="66904"/>
    <lineage>
        <taxon>Bacteria</taxon>
        <taxon>Bacillati</taxon>
        <taxon>Actinomycetota</taxon>
        <taxon>Actinomycetes</taxon>
        <taxon>Kitasatosporales</taxon>
        <taxon>Streptomycetaceae</taxon>
        <taxon>Streptomyces</taxon>
    </lineage>
</organism>
<reference evidence="1" key="2">
    <citation type="submission" date="2020-09" db="EMBL/GenBank/DDBJ databases">
        <authorList>
            <person name="Sun Q."/>
            <person name="Ohkuma M."/>
        </authorList>
    </citation>
    <scope>NUCLEOTIDE SEQUENCE</scope>
    <source>
        <strain evidence="1">JCM 4335</strain>
    </source>
</reference>
<sequence length="48" mass="4948">MGSPGHTYAIDAVLAVTARNASRPVTVLTSDPEDLPLLCGPSVEVVKV</sequence>
<comment type="caution">
    <text evidence="1">The sequence shown here is derived from an EMBL/GenBank/DDBJ whole genome shotgun (WGS) entry which is preliminary data.</text>
</comment>
<accession>A0A918EHJ7</accession>
<reference evidence="1" key="1">
    <citation type="journal article" date="2014" name="Int. J. Syst. Evol. Microbiol.">
        <title>Complete genome sequence of Corynebacterium casei LMG S-19264T (=DSM 44701T), isolated from a smear-ripened cheese.</title>
        <authorList>
            <consortium name="US DOE Joint Genome Institute (JGI-PGF)"/>
            <person name="Walter F."/>
            <person name="Albersmeier A."/>
            <person name="Kalinowski J."/>
            <person name="Ruckert C."/>
        </authorList>
    </citation>
    <scope>NUCLEOTIDE SEQUENCE</scope>
    <source>
        <strain evidence="1">JCM 4335</strain>
    </source>
</reference>
<gene>
    <name evidence="1" type="ORF">GCM10010249_03380</name>
</gene>
<evidence type="ECO:0000313" key="1">
    <source>
        <dbReference type="EMBL" id="GGP89016.1"/>
    </source>
</evidence>
<dbReference type="Proteomes" id="UP000654123">
    <property type="component" value="Unassembled WGS sequence"/>
</dbReference>
<evidence type="ECO:0008006" key="3">
    <source>
        <dbReference type="Google" id="ProtNLM"/>
    </source>
</evidence>
<evidence type="ECO:0000313" key="2">
    <source>
        <dbReference type="Proteomes" id="UP000654123"/>
    </source>
</evidence>
<protein>
    <recommendedName>
        <fullName evidence="3">PIN domain-containing protein</fullName>
    </recommendedName>
</protein>
<dbReference type="AlphaFoldDB" id="A0A918EHJ7"/>
<proteinExistence type="predicted"/>
<keyword evidence="2" id="KW-1185">Reference proteome</keyword>